<dbReference type="Proteomes" id="UP001232063">
    <property type="component" value="Unassembled WGS sequence"/>
</dbReference>
<comment type="caution">
    <text evidence="2">The sequence shown here is derived from an EMBL/GenBank/DDBJ whole genome shotgun (WGS) entry which is preliminary data.</text>
</comment>
<accession>A0AAE3R5Q9</accession>
<dbReference type="AlphaFoldDB" id="A0AAE3R5Q9"/>
<name>A0AAE3R5Q9_9BACT</name>
<dbReference type="EMBL" id="JASJOU010000004">
    <property type="protein sequence ID" value="MDJ1501895.1"/>
    <property type="molecule type" value="Genomic_DNA"/>
</dbReference>
<reference evidence="2" key="1">
    <citation type="submission" date="2023-05" db="EMBL/GenBank/DDBJ databases">
        <authorList>
            <person name="Zhang X."/>
        </authorList>
    </citation>
    <scope>NUCLEOTIDE SEQUENCE</scope>
    <source>
        <strain evidence="2">BD1B2-1</strain>
    </source>
</reference>
<dbReference type="RefSeq" id="WP_313976627.1">
    <property type="nucleotide sequence ID" value="NZ_JASJOU010000004.1"/>
</dbReference>
<evidence type="ECO:0000256" key="1">
    <source>
        <dbReference type="SAM" id="Phobius"/>
    </source>
</evidence>
<gene>
    <name evidence="2" type="ORF">QNI22_14610</name>
</gene>
<evidence type="ECO:0000313" key="3">
    <source>
        <dbReference type="Proteomes" id="UP001232063"/>
    </source>
</evidence>
<sequence length="162" mass="19004">MFSIYRRFRSWLLVSIIEYAKPFVWRFSEPLKWDIGLEAMRVYPPESFGYKIAQVLDTYNFTLIPHYESHDAKHILLDYEMTAEGEVQLQCFMLGNGHAIFSVVFAVCLGFILMPDQWCVFYKDILRGYQTSTNISAIDFCQLLPNDLKSVQKELLYSTQTK</sequence>
<organism evidence="2 3">
    <name type="scientific">Xanthocytophaga agilis</name>
    <dbReference type="NCBI Taxonomy" id="3048010"/>
    <lineage>
        <taxon>Bacteria</taxon>
        <taxon>Pseudomonadati</taxon>
        <taxon>Bacteroidota</taxon>
        <taxon>Cytophagia</taxon>
        <taxon>Cytophagales</taxon>
        <taxon>Rhodocytophagaceae</taxon>
        <taxon>Xanthocytophaga</taxon>
    </lineage>
</organism>
<keyword evidence="1" id="KW-0472">Membrane</keyword>
<keyword evidence="1" id="KW-0812">Transmembrane</keyword>
<feature type="transmembrane region" description="Helical" evidence="1">
    <location>
        <begin position="91"/>
        <end position="114"/>
    </location>
</feature>
<evidence type="ECO:0000313" key="2">
    <source>
        <dbReference type="EMBL" id="MDJ1501895.1"/>
    </source>
</evidence>
<keyword evidence="3" id="KW-1185">Reference proteome</keyword>
<keyword evidence="1" id="KW-1133">Transmembrane helix</keyword>
<protein>
    <submittedName>
        <fullName evidence="2">Uncharacterized protein</fullName>
    </submittedName>
</protein>
<proteinExistence type="predicted"/>